<keyword evidence="7 9" id="KW-0472">Membrane</keyword>
<comment type="similarity">
    <text evidence="8">Belongs to the binding-protein-dependent transport system permease family. LivHM subfamily.</text>
</comment>
<keyword evidence="3" id="KW-1003">Cell membrane</keyword>
<feature type="transmembrane region" description="Helical" evidence="9">
    <location>
        <begin position="236"/>
        <end position="257"/>
    </location>
</feature>
<evidence type="ECO:0000256" key="8">
    <source>
        <dbReference type="ARBA" id="ARBA00037998"/>
    </source>
</evidence>
<feature type="transmembrane region" description="Helical" evidence="9">
    <location>
        <begin position="178"/>
        <end position="202"/>
    </location>
</feature>
<reference evidence="12" key="1">
    <citation type="submission" date="2015-02" db="EMBL/GenBank/DDBJ databases">
        <title>Physiological reanalysis, assessment of diazotrophy, and genome sequences of multiple isolates of Streptomyces thermoautotrophicus.</title>
        <authorList>
            <person name="MacKellar D.C."/>
            <person name="Lieber L."/>
            <person name="Norman J."/>
            <person name="Bolger A."/>
            <person name="Tobin C."/>
            <person name="Murray J.W."/>
            <person name="Friesen M."/>
            <person name="Prell J."/>
        </authorList>
    </citation>
    <scope>NUCLEOTIDE SEQUENCE [LARGE SCALE GENOMIC DNA]</scope>
    <source>
        <strain evidence="12">UBT1</strain>
    </source>
</reference>
<keyword evidence="4 9" id="KW-0812">Transmembrane</keyword>
<dbReference type="GO" id="GO:0006865">
    <property type="term" value="P:amino acid transport"/>
    <property type="evidence" value="ECO:0007669"/>
    <property type="project" value="UniProtKB-KW"/>
</dbReference>
<protein>
    <recommendedName>
        <fullName evidence="14">Branched-chain amino acid ABC transporter permease</fullName>
    </recommendedName>
</protein>
<evidence type="ECO:0000256" key="7">
    <source>
        <dbReference type="ARBA" id="ARBA00023136"/>
    </source>
</evidence>
<feature type="transmembrane region" description="Helical" evidence="9">
    <location>
        <begin position="139"/>
        <end position="157"/>
    </location>
</feature>
<dbReference type="EMBL" id="JYIK01001031">
    <property type="protein sequence ID" value="KWX07839.1"/>
    <property type="molecule type" value="Genomic_DNA"/>
</dbReference>
<evidence type="ECO:0000256" key="4">
    <source>
        <dbReference type="ARBA" id="ARBA00022692"/>
    </source>
</evidence>
<dbReference type="PANTHER" id="PTHR11795">
    <property type="entry name" value="BRANCHED-CHAIN AMINO ACID TRANSPORT SYSTEM PERMEASE PROTEIN LIVH"/>
    <property type="match status" value="1"/>
</dbReference>
<evidence type="ECO:0000256" key="1">
    <source>
        <dbReference type="ARBA" id="ARBA00004651"/>
    </source>
</evidence>
<dbReference type="PATRIC" id="fig|1469144.8.peg.5056"/>
<evidence type="ECO:0008006" key="14">
    <source>
        <dbReference type="Google" id="ProtNLM"/>
    </source>
</evidence>
<dbReference type="InterPro" id="IPR052157">
    <property type="entry name" value="BCAA_transport_permease"/>
</dbReference>
<evidence type="ECO:0000313" key="12">
    <source>
        <dbReference type="Proteomes" id="UP000070598"/>
    </source>
</evidence>
<dbReference type="Proteomes" id="UP000070659">
    <property type="component" value="Unassembled WGS sequence"/>
</dbReference>
<evidence type="ECO:0000313" key="10">
    <source>
        <dbReference type="EMBL" id="KWX05499.1"/>
    </source>
</evidence>
<name>A0A132NCE8_9ACTN</name>
<dbReference type="InterPro" id="IPR001851">
    <property type="entry name" value="ABC_transp_permease"/>
</dbReference>
<organism evidence="11 12">
    <name type="scientific">Carbonactinospora thermoautotrophica</name>
    <dbReference type="NCBI Taxonomy" id="1469144"/>
    <lineage>
        <taxon>Bacteria</taxon>
        <taxon>Bacillati</taxon>
        <taxon>Actinomycetota</taxon>
        <taxon>Actinomycetes</taxon>
        <taxon>Kitasatosporales</taxon>
        <taxon>Carbonactinosporaceae</taxon>
        <taxon>Carbonactinospora</taxon>
    </lineage>
</organism>
<evidence type="ECO:0000313" key="13">
    <source>
        <dbReference type="Proteomes" id="UP000070659"/>
    </source>
</evidence>
<evidence type="ECO:0000256" key="6">
    <source>
        <dbReference type="ARBA" id="ARBA00022989"/>
    </source>
</evidence>
<feature type="transmembrane region" description="Helical" evidence="9">
    <location>
        <begin position="89"/>
        <end position="112"/>
    </location>
</feature>
<dbReference type="Proteomes" id="UP000070598">
    <property type="component" value="Unassembled WGS sequence"/>
</dbReference>
<dbReference type="PANTHER" id="PTHR11795:SF450">
    <property type="entry name" value="ABC TRANSPORTER PERMEASE PROTEIN"/>
    <property type="match status" value="1"/>
</dbReference>
<feature type="transmembrane region" description="Helical" evidence="9">
    <location>
        <begin position="48"/>
        <end position="77"/>
    </location>
</feature>
<keyword evidence="5" id="KW-0029">Amino-acid transport</keyword>
<dbReference type="EMBL" id="JYIJ01000011">
    <property type="protein sequence ID" value="KWX05499.1"/>
    <property type="molecule type" value="Genomic_DNA"/>
</dbReference>
<evidence type="ECO:0000256" key="2">
    <source>
        <dbReference type="ARBA" id="ARBA00022448"/>
    </source>
</evidence>
<dbReference type="CDD" id="cd06582">
    <property type="entry name" value="TM_PBP1_LivH_like"/>
    <property type="match status" value="1"/>
</dbReference>
<feature type="transmembrane region" description="Helical" evidence="9">
    <location>
        <begin position="208"/>
        <end position="229"/>
    </location>
</feature>
<comment type="subcellular location">
    <subcellularLocation>
        <location evidence="1">Cell membrane</location>
        <topology evidence="1">Multi-pass membrane protein</topology>
    </subcellularLocation>
</comment>
<feature type="transmembrane region" description="Helical" evidence="9">
    <location>
        <begin position="7"/>
        <end position="28"/>
    </location>
</feature>
<keyword evidence="2" id="KW-0813">Transport</keyword>
<gene>
    <name evidence="10" type="ORF">TH66_02130</name>
    <name evidence="11" type="ORF">TR74_17425</name>
</gene>
<keyword evidence="6 9" id="KW-1133">Transmembrane helix</keyword>
<evidence type="ECO:0000256" key="3">
    <source>
        <dbReference type="ARBA" id="ARBA00022475"/>
    </source>
</evidence>
<evidence type="ECO:0000256" key="9">
    <source>
        <dbReference type="SAM" id="Phobius"/>
    </source>
</evidence>
<dbReference type="RefSeq" id="WP_067068197.1">
    <property type="nucleotide sequence ID" value="NZ_CP171739.1"/>
</dbReference>
<dbReference type="GO" id="GO:0022857">
    <property type="term" value="F:transmembrane transporter activity"/>
    <property type="evidence" value="ECO:0007669"/>
    <property type="project" value="InterPro"/>
</dbReference>
<evidence type="ECO:0000313" key="11">
    <source>
        <dbReference type="EMBL" id="KWX07839.1"/>
    </source>
</evidence>
<evidence type="ECO:0000256" key="5">
    <source>
        <dbReference type="ARBA" id="ARBA00022970"/>
    </source>
</evidence>
<dbReference type="Pfam" id="PF02653">
    <property type="entry name" value="BPD_transp_2"/>
    <property type="match status" value="1"/>
</dbReference>
<proteinExistence type="inferred from homology"/>
<sequence>MQLWVQALFTGLTVGVVYGVIGVGYVVIHRITGMVNFAQGDLAMIGAFGAVVAAGVLPVPLAVLIGGLVGAVAALLLHRLVVHPLRDHGLLVQTIATLGAAIGLRSLAQLIFGTEPYAFAPFTEGEPLRILGGSLQLQAIWLVAITAALYIVLYLFFDRTMTGKALSACAVNRYAAGVVGISVTSMAMVAFAISGAISGIAAAAQVPIAFATVGSGLALGLKGFIAAILGGFDRLGLTLVGGVLIGFVEAWSAAAISTSYQDVIVLSLLLVLLVARPSGLTRMKVSERV</sequence>
<accession>A0A132NCE8</accession>
<comment type="caution">
    <text evidence="11">The sequence shown here is derived from an EMBL/GenBank/DDBJ whole genome shotgun (WGS) entry which is preliminary data.</text>
</comment>
<reference evidence="11 13" key="2">
    <citation type="submission" date="2015-02" db="EMBL/GenBank/DDBJ databases">
        <title>Physiological reanalysis, assessment of diazotrophy, and genome sequences of multiple isolates of Streptomyces thermoautotrophicus.</title>
        <authorList>
            <person name="MacKellar D.C."/>
            <person name="Lieber L."/>
            <person name="Norman J."/>
            <person name="Bolger A."/>
            <person name="Tobin C."/>
            <person name="Murray J.W."/>
            <person name="Prell J."/>
        </authorList>
    </citation>
    <scope>NUCLEOTIDE SEQUENCE [LARGE SCALE GENOMIC DNA]</scope>
    <source>
        <strain evidence="11 13">UBT1</strain>
    </source>
</reference>
<dbReference type="GO" id="GO:0005886">
    <property type="term" value="C:plasma membrane"/>
    <property type="evidence" value="ECO:0007669"/>
    <property type="project" value="UniProtKB-SubCell"/>
</dbReference>
<dbReference type="AlphaFoldDB" id="A0A132NCE8"/>
<feature type="transmembrane region" description="Helical" evidence="9">
    <location>
        <begin position="263"/>
        <end position="280"/>
    </location>
</feature>